<dbReference type="RefSeq" id="XP_014173052.1">
    <property type="nucleotide sequence ID" value="XM_014317577.1"/>
</dbReference>
<keyword evidence="8 18" id="KW-0378">Hydrolase</keyword>
<dbReference type="InterPro" id="IPR050727">
    <property type="entry name" value="GH43_arabinanases"/>
</dbReference>
<comment type="function">
    <text evidence="13">Endo-1,5-alpha-L-arabinanase involved in degradation of pectin. Its preferred substrate is linear 1,5-alpha-L-arabinan.</text>
</comment>
<feature type="active site" description="Proton donor" evidence="15">
    <location>
        <position position="201"/>
    </location>
</feature>
<evidence type="ECO:0000256" key="13">
    <source>
        <dbReference type="ARBA" id="ARBA00025221"/>
    </source>
</evidence>
<dbReference type="PANTHER" id="PTHR43301:SF7">
    <property type="entry name" value="ARABINAN ENDO-1,5-ALPHA-L-ARABINOSIDASE C"/>
    <property type="match status" value="1"/>
</dbReference>
<gene>
    <name evidence="18" type="ORF">CMQ_498</name>
</gene>
<dbReference type="HOGENOM" id="CLU_009397_5_0_1"/>
<evidence type="ECO:0000256" key="17">
    <source>
        <dbReference type="SAM" id="SignalP"/>
    </source>
</evidence>
<evidence type="ECO:0000256" key="5">
    <source>
        <dbReference type="ARBA" id="ARBA00012586"/>
    </source>
</evidence>
<dbReference type="PIRSF" id="PIRSF026534">
    <property type="entry name" value="Endo_alpha-L-arabinosidase"/>
    <property type="match status" value="1"/>
</dbReference>
<dbReference type="Proteomes" id="UP000007796">
    <property type="component" value="Unassembled WGS sequence"/>
</dbReference>
<keyword evidence="11" id="KW-0326">Glycosidase</keyword>
<dbReference type="InterPro" id="IPR023296">
    <property type="entry name" value="Glyco_hydro_beta-prop_sf"/>
</dbReference>
<keyword evidence="12" id="KW-0624">Polysaccharide degradation</keyword>
<comment type="pathway">
    <text evidence="3">Glycan metabolism; L-arabinan degradation.</text>
</comment>
<dbReference type="InParanoid" id="F0XCC7"/>
<dbReference type="GO" id="GO:0005576">
    <property type="term" value="C:extracellular region"/>
    <property type="evidence" value="ECO:0007669"/>
    <property type="project" value="UniProtKB-SubCell"/>
</dbReference>
<evidence type="ECO:0000256" key="15">
    <source>
        <dbReference type="PIRSR" id="PIRSR606710-1"/>
    </source>
</evidence>
<comment type="catalytic activity">
    <reaction evidence="1">
        <text>Endohydrolysis of (1-&gt;5)-alpha-arabinofuranosidic linkages in (1-&gt;5)-arabinans.</text>
        <dbReference type="EC" id="3.2.1.99"/>
    </reaction>
</comment>
<reference evidence="18 19" key="1">
    <citation type="journal article" date="2011" name="Proc. Natl. Acad. Sci. U.S.A.">
        <title>Genome and transcriptome analyses of the mountain pine beetle-fungal symbiont Grosmannia clavigera, a lodgepole pine pathogen.</title>
        <authorList>
            <person name="DiGuistini S."/>
            <person name="Wang Y."/>
            <person name="Liao N.Y."/>
            <person name="Taylor G."/>
            <person name="Tanguay P."/>
            <person name="Feau N."/>
            <person name="Henrissat B."/>
            <person name="Chan S.K."/>
            <person name="Hesse-Orce U."/>
            <person name="Alamouti S.M."/>
            <person name="Tsui C.K.M."/>
            <person name="Docking R.T."/>
            <person name="Levasseur A."/>
            <person name="Haridas S."/>
            <person name="Robertson G."/>
            <person name="Birol I."/>
            <person name="Holt R.A."/>
            <person name="Marra M.A."/>
            <person name="Hamelin R.C."/>
            <person name="Hirst M."/>
            <person name="Jones S.J.M."/>
            <person name="Bohlmann J."/>
            <person name="Breuil C."/>
        </authorList>
    </citation>
    <scope>NUCLEOTIDE SEQUENCE [LARGE SCALE GENOMIC DNA]</scope>
    <source>
        <strain evidence="19">kw1407 / UAMH 11150</strain>
    </source>
</reference>
<feature type="signal peptide" evidence="17">
    <location>
        <begin position="1"/>
        <end position="20"/>
    </location>
</feature>
<evidence type="ECO:0000256" key="6">
    <source>
        <dbReference type="ARBA" id="ARBA00022525"/>
    </source>
</evidence>
<keyword evidence="17" id="KW-0732">Signal</keyword>
<dbReference type="InterPro" id="IPR006710">
    <property type="entry name" value="Glyco_hydro_43"/>
</dbReference>
<evidence type="ECO:0000256" key="11">
    <source>
        <dbReference type="ARBA" id="ARBA00023295"/>
    </source>
</evidence>
<evidence type="ECO:0000256" key="7">
    <source>
        <dbReference type="ARBA" id="ARBA00022651"/>
    </source>
</evidence>
<evidence type="ECO:0000256" key="8">
    <source>
        <dbReference type="ARBA" id="ARBA00022801"/>
    </source>
</evidence>
<comment type="similarity">
    <text evidence="4">Belongs to the glycosyl hydrolase 43 family.</text>
</comment>
<keyword evidence="6" id="KW-0964">Secreted</keyword>
<proteinExistence type="inferred from homology"/>
<dbReference type="CDD" id="cd18831">
    <property type="entry name" value="GH43_AnAbnA-like"/>
    <property type="match status" value="1"/>
</dbReference>
<dbReference type="GO" id="GO:0031222">
    <property type="term" value="P:arabinan catabolic process"/>
    <property type="evidence" value="ECO:0007669"/>
    <property type="project" value="UniProtKB-UniPathway"/>
</dbReference>
<dbReference type="GeneID" id="25978250"/>
<accession>F0XCC7</accession>
<evidence type="ECO:0000256" key="14">
    <source>
        <dbReference type="ARBA" id="ARBA00042199"/>
    </source>
</evidence>
<dbReference type="UniPathway" id="UPA00667"/>
<protein>
    <recommendedName>
        <fullName evidence="5">arabinan endo-1,5-alpha-L-arabinosidase</fullName>
        <ecNumber evidence="5">3.2.1.99</ecNumber>
    </recommendedName>
    <alternativeName>
        <fullName evidence="14">Endo-1,5-alpha-L-arabinanase C</fullName>
    </alternativeName>
</protein>
<feature type="chain" id="PRO_5003260397" description="arabinan endo-1,5-alpha-L-arabinosidase" evidence="17">
    <location>
        <begin position="21"/>
        <end position="295"/>
    </location>
</feature>
<evidence type="ECO:0000313" key="19">
    <source>
        <dbReference type="Proteomes" id="UP000007796"/>
    </source>
</evidence>
<evidence type="ECO:0000256" key="16">
    <source>
        <dbReference type="PIRSR" id="PIRSR606710-2"/>
    </source>
</evidence>
<dbReference type="Gene3D" id="2.115.10.20">
    <property type="entry name" value="Glycosyl hydrolase domain, family 43"/>
    <property type="match status" value="1"/>
</dbReference>
<dbReference type="SUPFAM" id="SSF75005">
    <property type="entry name" value="Arabinanase/levansucrase/invertase"/>
    <property type="match status" value="1"/>
</dbReference>
<keyword evidence="7" id="KW-0858">Xylan degradation</keyword>
<name>F0XCC7_GROCL</name>
<evidence type="ECO:0000256" key="4">
    <source>
        <dbReference type="ARBA" id="ARBA00009865"/>
    </source>
</evidence>
<comment type="subcellular location">
    <subcellularLocation>
        <location evidence="2">Secreted</location>
    </subcellularLocation>
</comment>
<evidence type="ECO:0000256" key="1">
    <source>
        <dbReference type="ARBA" id="ARBA00000375"/>
    </source>
</evidence>
<evidence type="ECO:0000313" key="18">
    <source>
        <dbReference type="EMBL" id="EFX03570.1"/>
    </source>
</evidence>
<evidence type="ECO:0000256" key="3">
    <source>
        <dbReference type="ARBA" id="ARBA00004834"/>
    </source>
</evidence>
<dbReference type="EMBL" id="GL629765">
    <property type="protein sequence ID" value="EFX03570.1"/>
    <property type="molecule type" value="Genomic_DNA"/>
</dbReference>
<dbReference type="EC" id="3.2.1.99" evidence="5"/>
<dbReference type="eggNOG" id="ENOG502QTQG">
    <property type="taxonomic scope" value="Eukaryota"/>
</dbReference>
<evidence type="ECO:0000256" key="10">
    <source>
        <dbReference type="ARBA" id="ARBA00023277"/>
    </source>
</evidence>
<dbReference type="OrthoDB" id="195678at2759"/>
<dbReference type="STRING" id="655863.F0XCC7"/>
<keyword evidence="19" id="KW-1185">Reference proteome</keyword>
<feature type="site" description="Important for catalytic activity, responsible for pKa modulation of the active site Glu and correct orientation of both the proton donor and substrate" evidence="16">
    <location>
        <position position="150"/>
    </location>
</feature>
<sequence length="295" mass="31400">MLSRLLTASLLAALFKAIFAYSNPGACSGNCWAHDPALIVRASDGVYFRFNTGSEIGILKADSLEGPWETEGSALPGGSTINLPGNTDLWAPEVHFIDNTYYMYYAVSTFGSQNSDIGYATSATMEVGSWTDHGSTGVRSSSGSPYNAIDPNLIEAGSSYLMNFGSFWGDIYQVAMLNPTTASSDAPYQIAYNASGSHAAEGSFMYYYSGYYYLFWSAGTCCGFDTNKPAPGDEYAIKVCRSTSATGNFVDQAGTSCTAGGGTTVLSSHDYVYGPGGQGVFDDPTRGTVIYYHYG</sequence>
<organism evidence="19">
    <name type="scientific">Grosmannia clavigera (strain kw1407 / UAMH 11150)</name>
    <name type="common">Blue stain fungus</name>
    <name type="synonym">Graphiocladiella clavigera</name>
    <dbReference type="NCBI Taxonomy" id="655863"/>
    <lineage>
        <taxon>Eukaryota</taxon>
        <taxon>Fungi</taxon>
        <taxon>Dikarya</taxon>
        <taxon>Ascomycota</taxon>
        <taxon>Pezizomycotina</taxon>
        <taxon>Sordariomycetes</taxon>
        <taxon>Sordariomycetidae</taxon>
        <taxon>Ophiostomatales</taxon>
        <taxon>Ophiostomataceae</taxon>
        <taxon>Leptographium</taxon>
    </lineage>
</organism>
<evidence type="ECO:0000256" key="2">
    <source>
        <dbReference type="ARBA" id="ARBA00004613"/>
    </source>
</evidence>
<dbReference type="Pfam" id="PF04616">
    <property type="entry name" value="Glyco_hydro_43"/>
    <property type="match status" value="1"/>
</dbReference>
<evidence type="ECO:0000256" key="9">
    <source>
        <dbReference type="ARBA" id="ARBA00023180"/>
    </source>
</evidence>
<evidence type="ECO:0000256" key="12">
    <source>
        <dbReference type="ARBA" id="ARBA00023326"/>
    </source>
</evidence>
<dbReference type="PANTHER" id="PTHR43301">
    <property type="entry name" value="ARABINAN ENDO-1,5-ALPHA-L-ARABINOSIDASE"/>
    <property type="match status" value="1"/>
</dbReference>
<dbReference type="InterPro" id="IPR016840">
    <property type="entry name" value="Glyco_hydro_43_endo_a_Ara-ase"/>
</dbReference>
<dbReference type="AlphaFoldDB" id="F0XCC7"/>
<dbReference type="GO" id="GO:0045493">
    <property type="term" value="P:xylan catabolic process"/>
    <property type="evidence" value="ECO:0007669"/>
    <property type="project" value="UniProtKB-KW"/>
</dbReference>
<keyword evidence="10" id="KW-0119">Carbohydrate metabolism</keyword>
<dbReference type="GO" id="GO:0046558">
    <property type="term" value="F:arabinan endo-1,5-alpha-L-arabinosidase activity"/>
    <property type="evidence" value="ECO:0007669"/>
    <property type="project" value="UniProtKB-EC"/>
</dbReference>
<feature type="active site" description="Proton acceptor" evidence="15">
    <location>
        <position position="35"/>
    </location>
</feature>
<keyword evidence="9" id="KW-0325">Glycoprotein</keyword>